<accession>A0A1I0FQZ8</accession>
<organism evidence="3 4">
    <name type="scientific">Marinobacter segnicrescens</name>
    <dbReference type="NCBI Taxonomy" id="430453"/>
    <lineage>
        <taxon>Bacteria</taxon>
        <taxon>Pseudomonadati</taxon>
        <taxon>Pseudomonadota</taxon>
        <taxon>Gammaproteobacteria</taxon>
        <taxon>Pseudomonadales</taxon>
        <taxon>Marinobacteraceae</taxon>
        <taxon>Marinobacter</taxon>
    </lineage>
</organism>
<reference evidence="4" key="1">
    <citation type="submission" date="2016-10" db="EMBL/GenBank/DDBJ databases">
        <authorList>
            <person name="Varghese N."/>
            <person name="Submissions S."/>
        </authorList>
    </citation>
    <scope>NUCLEOTIDE SEQUENCE [LARGE SCALE GENOMIC DNA]</scope>
    <source>
        <strain evidence="4">CGMCC 1.6489</strain>
    </source>
</reference>
<keyword evidence="4" id="KW-1185">Reference proteome</keyword>
<dbReference type="EMBL" id="FOHZ01000014">
    <property type="protein sequence ID" value="SET60900.1"/>
    <property type="molecule type" value="Genomic_DNA"/>
</dbReference>
<dbReference type="PRINTS" id="PR00625">
    <property type="entry name" value="JDOMAIN"/>
</dbReference>
<dbReference type="AlphaFoldDB" id="A0A1I0FQZ8"/>
<dbReference type="InterPro" id="IPR029024">
    <property type="entry name" value="TerB-like"/>
</dbReference>
<dbReference type="OrthoDB" id="9782583at2"/>
<evidence type="ECO:0000259" key="2">
    <source>
        <dbReference type="PROSITE" id="PS50076"/>
    </source>
</evidence>
<dbReference type="InterPro" id="IPR036869">
    <property type="entry name" value="J_dom_sf"/>
</dbReference>
<evidence type="ECO:0000256" key="1">
    <source>
        <dbReference type="ARBA" id="ARBA00023186"/>
    </source>
</evidence>
<dbReference type="Proteomes" id="UP000198762">
    <property type="component" value="Unassembled WGS sequence"/>
</dbReference>
<evidence type="ECO:0000313" key="4">
    <source>
        <dbReference type="Proteomes" id="UP000198762"/>
    </source>
</evidence>
<keyword evidence="1" id="KW-0143">Chaperone</keyword>
<proteinExistence type="predicted"/>
<name>A0A1I0FQZ8_9GAMM</name>
<feature type="domain" description="J" evidence="2">
    <location>
        <begin position="183"/>
        <end position="249"/>
    </location>
</feature>
<dbReference type="Gene3D" id="1.10.287.110">
    <property type="entry name" value="DnaJ domain"/>
    <property type="match status" value="1"/>
</dbReference>
<dbReference type="STRING" id="430453.SAMN04487962_11418"/>
<protein>
    <submittedName>
        <fullName evidence="3">DnaJ like chaperone protein</fullName>
    </submittedName>
</protein>
<dbReference type="SMART" id="SM00271">
    <property type="entry name" value="DnaJ"/>
    <property type="match status" value="1"/>
</dbReference>
<sequence length="249" mass="28734">MSGRDSQHLHPRTQALLEELLSDFIACRHRPSELISRYRIGLGARNALFYCLGYLAKADGRVTENDIRFAEHLMTGLGLSPRQRRKAIRRFHHGRDSAQLSALKLTGFRLQGPWPQRTSLLIGLCLCHSAGLFGAPEKPRRYRCEDAFYHLGLPLAAMDRVFRLYRQEVWISAPAPKPETLQDAWHILGVQPGASFTHIKRRYRQEVSRYHPDKLGDNLSAAEKAHARDQLLRLQQAWEVVKRRERLTR</sequence>
<dbReference type="PROSITE" id="PS50076">
    <property type="entry name" value="DNAJ_2"/>
    <property type="match status" value="1"/>
</dbReference>
<evidence type="ECO:0000313" key="3">
    <source>
        <dbReference type="EMBL" id="SET60900.1"/>
    </source>
</evidence>
<gene>
    <name evidence="3" type="ORF">SAMN04487962_11418</name>
</gene>
<dbReference type="RefSeq" id="WP_091853156.1">
    <property type="nucleotide sequence ID" value="NZ_FOHZ01000014.1"/>
</dbReference>
<dbReference type="Pfam" id="PF00226">
    <property type="entry name" value="DnaJ"/>
    <property type="match status" value="1"/>
</dbReference>
<dbReference type="InterPro" id="IPR001623">
    <property type="entry name" value="DnaJ_domain"/>
</dbReference>
<dbReference type="Gene3D" id="1.10.3680.10">
    <property type="entry name" value="TerB-like"/>
    <property type="match status" value="1"/>
</dbReference>
<dbReference type="SUPFAM" id="SSF46565">
    <property type="entry name" value="Chaperone J-domain"/>
    <property type="match status" value="1"/>
</dbReference>
<dbReference type="SUPFAM" id="SSF158682">
    <property type="entry name" value="TerB-like"/>
    <property type="match status" value="1"/>
</dbReference>
<dbReference type="CDD" id="cd06257">
    <property type="entry name" value="DnaJ"/>
    <property type="match status" value="1"/>
</dbReference>